<dbReference type="EMBL" id="SWDX01000001">
    <property type="protein sequence ID" value="TKC65047.1"/>
    <property type="molecule type" value="Genomic_DNA"/>
</dbReference>
<dbReference type="AlphaFoldDB" id="A0A4U1GKY5"/>
<keyword evidence="6 7" id="KW-0998">Cell outer membrane</keyword>
<evidence type="ECO:0000256" key="6">
    <source>
        <dbReference type="ARBA" id="ARBA00023237"/>
    </source>
</evidence>
<evidence type="ECO:0000256" key="5">
    <source>
        <dbReference type="ARBA" id="ARBA00023136"/>
    </source>
</evidence>
<dbReference type="Gene3D" id="2.60.40.1120">
    <property type="entry name" value="Carboxypeptidase-like, regulatory domain"/>
    <property type="match status" value="1"/>
</dbReference>
<comment type="subcellular location">
    <subcellularLocation>
        <location evidence="1 7">Cell outer membrane</location>
        <topology evidence="1 7">Multi-pass membrane protein</topology>
    </subcellularLocation>
</comment>
<evidence type="ECO:0000313" key="9">
    <source>
        <dbReference type="EMBL" id="TKC65047.1"/>
    </source>
</evidence>
<dbReference type="Gene3D" id="2.40.170.20">
    <property type="entry name" value="TonB-dependent receptor, beta-barrel domain"/>
    <property type="match status" value="1"/>
</dbReference>
<keyword evidence="2 7" id="KW-0813">Transport</keyword>
<name>A0A4U1GKY5_9SPHI</name>
<accession>A0A4U1GKY5</accession>
<dbReference type="Gene3D" id="2.170.130.10">
    <property type="entry name" value="TonB-dependent receptor, plug domain"/>
    <property type="match status" value="1"/>
</dbReference>
<dbReference type="InterPro" id="IPR023997">
    <property type="entry name" value="TonB-dep_OMP_SusC/RagA_CS"/>
</dbReference>
<dbReference type="NCBIfam" id="TIGR04056">
    <property type="entry name" value="OMP_RagA_SusC"/>
    <property type="match status" value="1"/>
</dbReference>
<evidence type="ECO:0000259" key="8">
    <source>
        <dbReference type="Pfam" id="PF07715"/>
    </source>
</evidence>
<gene>
    <name evidence="9" type="ORF">FBD94_00350</name>
</gene>
<keyword evidence="4 7" id="KW-0812">Transmembrane</keyword>
<dbReference type="SUPFAM" id="SSF56935">
    <property type="entry name" value="Porins"/>
    <property type="match status" value="1"/>
</dbReference>
<evidence type="ECO:0000256" key="2">
    <source>
        <dbReference type="ARBA" id="ARBA00022448"/>
    </source>
</evidence>
<evidence type="ECO:0000256" key="4">
    <source>
        <dbReference type="ARBA" id="ARBA00022692"/>
    </source>
</evidence>
<protein>
    <submittedName>
        <fullName evidence="9">SusC/RagA family TonB-linked outer membrane protein</fullName>
    </submittedName>
</protein>
<dbReference type="Pfam" id="PF13715">
    <property type="entry name" value="CarbopepD_reg_2"/>
    <property type="match status" value="1"/>
</dbReference>
<dbReference type="NCBIfam" id="TIGR04057">
    <property type="entry name" value="SusC_RagA_signa"/>
    <property type="match status" value="1"/>
</dbReference>
<organism evidence="9 10">
    <name type="scientific">Pedobacter hiemivivus</name>
    <dbReference type="NCBI Taxonomy" id="2530454"/>
    <lineage>
        <taxon>Bacteria</taxon>
        <taxon>Pseudomonadati</taxon>
        <taxon>Bacteroidota</taxon>
        <taxon>Sphingobacteriia</taxon>
        <taxon>Sphingobacteriales</taxon>
        <taxon>Sphingobacteriaceae</taxon>
        <taxon>Pedobacter</taxon>
    </lineage>
</organism>
<evidence type="ECO:0000256" key="3">
    <source>
        <dbReference type="ARBA" id="ARBA00022452"/>
    </source>
</evidence>
<reference evidence="9 10" key="1">
    <citation type="submission" date="2019-04" db="EMBL/GenBank/DDBJ databases">
        <title>Pedobacter sp. RP-1-16 sp. nov., isolated from Arctic soil.</title>
        <authorList>
            <person name="Dahal R.H."/>
            <person name="Kim D.-U."/>
        </authorList>
    </citation>
    <scope>NUCLEOTIDE SEQUENCE [LARGE SCALE GENOMIC DNA]</scope>
    <source>
        <strain evidence="9 10">RP-1-16</strain>
    </source>
</reference>
<dbReference type="InterPro" id="IPR012910">
    <property type="entry name" value="Plug_dom"/>
</dbReference>
<dbReference type="Pfam" id="PF07715">
    <property type="entry name" value="Plug"/>
    <property type="match status" value="1"/>
</dbReference>
<dbReference type="PROSITE" id="PS52016">
    <property type="entry name" value="TONB_DEPENDENT_REC_3"/>
    <property type="match status" value="1"/>
</dbReference>
<keyword evidence="3 7" id="KW-1134">Transmembrane beta strand</keyword>
<evidence type="ECO:0000313" key="10">
    <source>
        <dbReference type="Proteomes" id="UP000309594"/>
    </source>
</evidence>
<dbReference type="InterPro" id="IPR023996">
    <property type="entry name" value="TonB-dep_OMP_SusC/RagA"/>
</dbReference>
<dbReference type="SUPFAM" id="SSF49464">
    <property type="entry name" value="Carboxypeptidase regulatory domain-like"/>
    <property type="match status" value="1"/>
</dbReference>
<dbReference type="GO" id="GO:0009279">
    <property type="term" value="C:cell outer membrane"/>
    <property type="evidence" value="ECO:0007669"/>
    <property type="project" value="UniProtKB-SubCell"/>
</dbReference>
<dbReference type="InterPro" id="IPR036942">
    <property type="entry name" value="Beta-barrel_TonB_sf"/>
</dbReference>
<dbReference type="Proteomes" id="UP000309594">
    <property type="component" value="Unassembled WGS sequence"/>
</dbReference>
<comment type="similarity">
    <text evidence="7">Belongs to the TonB-dependent receptor family.</text>
</comment>
<dbReference type="InterPro" id="IPR039426">
    <property type="entry name" value="TonB-dep_rcpt-like"/>
</dbReference>
<proteinExistence type="inferred from homology"/>
<dbReference type="InterPro" id="IPR037066">
    <property type="entry name" value="Plug_dom_sf"/>
</dbReference>
<evidence type="ECO:0000256" key="1">
    <source>
        <dbReference type="ARBA" id="ARBA00004571"/>
    </source>
</evidence>
<sequence>MNDYSHSITSVIAHFFSVLKRKRTVIGIKKLILMMKLTAIIILALTFQATASSFAQKVTISKNDASLKELFKEIRRQTGYYFIYNNEVIERAGTVNVQVKNKDVSDVLKDVFSLKRLSFSIEETNIIVKVKDAAPDRLINGKIVADEDGQPLPGVSIKVKGSTKSTSTNTNGEFSIRVSDGEVLVVTMIGYLTQEVPTNGKTTLNIKLKQDNKALSEVVVTGFQNINKKLFTGSAVTISGADVKQDGAVDISRMLEGKVAGVSVQNVSGTFGTAPKIRVRGATSISGENKPLWVIDGVVLEDVVNISNDQLSSGDATTLLGSSVAGINADDIESFNILKDASATALYGARAMNGVVVITTKKGKAGNTAVNYSGNFSSFLKPNYSTFNIMNSADEMSVYAEIYRKGGLGPNIVNGEKGGVFAKMYQQINAFDASTGKFGVVNTAEGRASFLKKYATANTDWFDLLFKNSFVQEHSLSISSGSEKSQHYFSVGYYDDNGWTLADEAKRYTMNLRGNYNLSPKLSVGILGTGALRIQKAPGTLGRTSNVVEGKYTREFDINPFSYALNTSRTMRAYDENGNLEYFINNYAPFNIIEELDNNYIDLDMMDLKLQGELNYKFIKNFEFKSVGAMRYVKSTREHKITEYSNMANAYRYMPNSSIANANRFLYDDPDHPEVIDKVSVLPQGGFYNRNDDNLMSYDIRNQLDWKQKFGKHDVGAFIGQQTKFADRQNSYNNGYGYQYDKGGTPFTDYRIIKMLLESNYNYYGRNKFYDRYAAFFLNANYAYDSKYIFNGTVRYDGGNRMGASATARWLPTWTLSGAWNIDQEDFIKKVDPISYLKLRGGYGLTASLGDATNSSVVLLNSTTRRPRLSEVETRIVIDGLENSELTWEKQYETNVGVDFGLLQSRLNFSFDYYKRNGFDLIGDVVTSGIGGESTKTANYADMKSHGIEITLGGSPIKTSTFSWTTNFTFGYNKNKITNLKSKPRIYDLIVSEGGPAEGGAVRGLYSIDFQKLDGSGVPTFIDEEGNLSNNVYVQSTNTKYLKYEGPVDPPYTGGFNNTFRYKDFTFNFFVSYQAGNKIRLNRVFESRYGDNDALPREFLDRWTLPLDENYTNTPSIADYLLKKELTTLGAYPYSAYNYSSDRVADGSFVRLKQVSVAYNLSKKYSNALGVKNASLKLQGNNVWLVYADKKLKGQDPEFFGSGGVALPIPRQITLSLKVGF</sequence>
<comment type="caution">
    <text evidence="9">The sequence shown here is derived from an EMBL/GenBank/DDBJ whole genome shotgun (WGS) entry which is preliminary data.</text>
</comment>
<dbReference type="InterPro" id="IPR008969">
    <property type="entry name" value="CarboxyPept-like_regulatory"/>
</dbReference>
<evidence type="ECO:0000256" key="7">
    <source>
        <dbReference type="PROSITE-ProRule" id="PRU01360"/>
    </source>
</evidence>
<keyword evidence="5 7" id="KW-0472">Membrane</keyword>
<feature type="domain" description="TonB-dependent receptor plug" evidence="8">
    <location>
        <begin position="232"/>
        <end position="355"/>
    </location>
</feature>